<reference evidence="3 4" key="1">
    <citation type="submission" date="2024-05" db="EMBL/GenBank/DDBJ databases">
        <title>Haplotype-resolved chromosome-level genome assembly of Huyou (Citrus changshanensis).</title>
        <authorList>
            <person name="Miao C."/>
            <person name="Chen W."/>
            <person name="Wu Y."/>
            <person name="Wang L."/>
            <person name="Zhao S."/>
            <person name="Grierson D."/>
            <person name="Xu C."/>
            <person name="Chen K."/>
        </authorList>
    </citation>
    <scope>NUCLEOTIDE SEQUENCE [LARGE SCALE GENOMIC DNA]</scope>
    <source>
        <strain evidence="3">01-14</strain>
        <tissue evidence="3">Leaf</tissue>
    </source>
</reference>
<comment type="caution">
    <text evidence="3">The sequence shown here is derived from an EMBL/GenBank/DDBJ whole genome shotgun (WGS) entry which is preliminary data.</text>
</comment>
<proteinExistence type="predicted"/>
<dbReference type="InterPro" id="IPR013103">
    <property type="entry name" value="RVT_2"/>
</dbReference>
<dbReference type="Proteomes" id="UP001428341">
    <property type="component" value="Unassembled WGS sequence"/>
</dbReference>
<keyword evidence="4" id="KW-1185">Reference proteome</keyword>
<name>A0AAP0MHU0_9ROSI</name>
<dbReference type="PANTHER" id="PTHR11439:SF475">
    <property type="entry name" value="CYSTEINE-RICH RLK (RECEPTOR-LIKE PROTEIN KINASE) 8"/>
    <property type="match status" value="1"/>
</dbReference>
<organism evidence="3 4">
    <name type="scientific">Citrus x changshan-huyou</name>
    <dbReference type="NCBI Taxonomy" id="2935761"/>
    <lineage>
        <taxon>Eukaryota</taxon>
        <taxon>Viridiplantae</taxon>
        <taxon>Streptophyta</taxon>
        <taxon>Embryophyta</taxon>
        <taxon>Tracheophyta</taxon>
        <taxon>Spermatophyta</taxon>
        <taxon>Magnoliopsida</taxon>
        <taxon>eudicotyledons</taxon>
        <taxon>Gunneridae</taxon>
        <taxon>Pentapetalae</taxon>
        <taxon>rosids</taxon>
        <taxon>malvids</taxon>
        <taxon>Sapindales</taxon>
        <taxon>Rutaceae</taxon>
        <taxon>Aurantioideae</taxon>
        <taxon>Citrus</taxon>
    </lineage>
</organism>
<evidence type="ECO:0000256" key="1">
    <source>
        <dbReference type="SAM" id="MobiDB-lite"/>
    </source>
</evidence>
<dbReference type="AlphaFoldDB" id="A0AAP0MHU0"/>
<gene>
    <name evidence="3" type="ORF">WN944_005701</name>
</gene>
<sequence length="721" mass="82032">MRTAIPEEPLGSTGKSIPLVAYPSEQPLGEALAEALRLGLVQSGDELFITSNLWLTDSYRGRVIPGQVILGQPTLGLEYLDLYLVHFPVSLILEATYPVKPEDIRSFDYESVWEEMEKCQELAFSPLGAVGTNWGHNRVMENEVLKHSLSVSFCDLFDEGQQEGQQEGVPSEMEESTPLRRSTRTRRPNPKYANAAIVEEATGIEPETFEEASQSSEWMTAMKDEITALEQNQNWELVPKPKDVKPISCRWVYKIKHRPDGSIERYKARLVARGFSQQYGLDYDETFSPVAKLTTVRVLLALAANKSWNLWQMDVKNAFLHGELDREIYMIQPMGFQNRGHPEYVCKLRKALYGLKQAPRAWYGKIAEFLTQSGYSVTSADSSLFAKANGERIAIVLVYVDDLIITGDDVEEIFRTKENLSVRFQMKELGQLKHFLGLEVDQTKEGIFLCQQKYAKDLLKKFGMLECKPISTPMEPNAKMCAHEGKDLEDASMYRQLVGSLIYLTLTRPDISYAVGVMSRYMQNPKKSHLEAVRRVLRYVKSTIDYGLLYKKGGNCKLVGYCDADYAGDHDTRRSTTGYMFTLGSGTISWCSKRQPTVSMSTTEAEYRAAAMTAQESTWLIQLMNDLHQPIDYTVLLYCENQSAIRLAENPVFHARTKHVEVHYHFVREKVLQEEIEMRQVKTDEQIADLFTKSLSVGKFEHFRRQLGVIQRMGASIEGEC</sequence>
<accession>A0AAP0MHU0</accession>
<feature type="domain" description="Reverse transcriptase Ty1/copia-type" evidence="2">
    <location>
        <begin position="232"/>
        <end position="475"/>
    </location>
</feature>
<dbReference type="Gene3D" id="3.20.20.100">
    <property type="entry name" value="NADP-dependent oxidoreductase domain"/>
    <property type="match status" value="1"/>
</dbReference>
<feature type="region of interest" description="Disordered" evidence="1">
    <location>
        <begin position="161"/>
        <end position="188"/>
    </location>
</feature>
<dbReference type="SUPFAM" id="SSF51430">
    <property type="entry name" value="NAD(P)-linked oxidoreductase"/>
    <property type="match status" value="1"/>
</dbReference>
<dbReference type="InterPro" id="IPR036812">
    <property type="entry name" value="NAD(P)_OxRdtase_dom_sf"/>
</dbReference>
<dbReference type="CDD" id="cd09272">
    <property type="entry name" value="RNase_HI_RT_Ty1"/>
    <property type="match status" value="1"/>
</dbReference>
<dbReference type="EMBL" id="JBCGBO010000003">
    <property type="protein sequence ID" value="KAK9213716.1"/>
    <property type="molecule type" value="Genomic_DNA"/>
</dbReference>
<dbReference type="InterPro" id="IPR043502">
    <property type="entry name" value="DNA/RNA_pol_sf"/>
</dbReference>
<dbReference type="Pfam" id="PF07727">
    <property type="entry name" value="RVT_2"/>
    <property type="match status" value="1"/>
</dbReference>
<protein>
    <recommendedName>
        <fullName evidence="2">Reverse transcriptase Ty1/copia-type domain-containing protein</fullName>
    </recommendedName>
</protein>
<dbReference type="PANTHER" id="PTHR11439">
    <property type="entry name" value="GAG-POL-RELATED RETROTRANSPOSON"/>
    <property type="match status" value="1"/>
</dbReference>
<evidence type="ECO:0000259" key="2">
    <source>
        <dbReference type="Pfam" id="PF07727"/>
    </source>
</evidence>
<dbReference type="SUPFAM" id="SSF56672">
    <property type="entry name" value="DNA/RNA polymerases"/>
    <property type="match status" value="1"/>
</dbReference>
<evidence type="ECO:0000313" key="3">
    <source>
        <dbReference type="EMBL" id="KAK9213716.1"/>
    </source>
</evidence>
<evidence type="ECO:0000313" key="4">
    <source>
        <dbReference type="Proteomes" id="UP001428341"/>
    </source>
</evidence>